<protein>
    <submittedName>
        <fullName evidence="1">Uncharacterized protein</fullName>
    </submittedName>
</protein>
<dbReference type="Proteomes" id="UP001057402">
    <property type="component" value="Chromosome 4"/>
</dbReference>
<comment type="caution">
    <text evidence="1">The sequence shown here is derived from an EMBL/GenBank/DDBJ whole genome shotgun (WGS) entry which is preliminary data.</text>
</comment>
<sequence>MEPFRIDSDALLQDLDSLHVSSPGIHTPRFSTGNGHRGRRDPWSLGGEPRSGSLASDLSTWTDGVDGISGHSRFHEYHMSYPRLSESSVPAAGISEFNIYTQPVLPDGDQMDLRNFLPRRQLAWHDDVFGALGSAYLSGLLVDSPRETVTGSLNARRPTRMDMSLSGSSVMLRLRNASFHDLRGHMRNLAKSPTGHRILLEKMVAMSTEEVEIVLRDLVQDIGELMVDPFASTVIQKLVDVCCNLKRAGILATVSGDSQHLIRICLDEYGSKIIRNLLKGLTLTWAKLEFLSAISPHILQLSKNGNGHQVIEELLKVLPAECNKLLSAPLARNFFDIATDQHGCRVLSEHIKTVKGAMGDLVVAATVAYASTLAQHHYGNYIIQDLLTQQLCGRILADIHRQFQGYYSSLSRNKFASHVVEKCFLSFRDVEFTQIAVELMDDDFPLLLSDEYANYVVQMMTVRSKALGLRIYSILVDKIRASRPLVESSIYGRKALDNLSNKHKIKV</sequence>
<evidence type="ECO:0000313" key="1">
    <source>
        <dbReference type="EMBL" id="KAI4375050.1"/>
    </source>
</evidence>
<organism evidence="1 2">
    <name type="scientific">Melastoma candidum</name>
    <dbReference type="NCBI Taxonomy" id="119954"/>
    <lineage>
        <taxon>Eukaryota</taxon>
        <taxon>Viridiplantae</taxon>
        <taxon>Streptophyta</taxon>
        <taxon>Embryophyta</taxon>
        <taxon>Tracheophyta</taxon>
        <taxon>Spermatophyta</taxon>
        <taxon>Magnoliopsida</taxon>
        <taxon>eudicotyledons</taxon>
        <taxon>Gunneridae</taxon>
        <taxon>Pentapetalae</taxon>
        <taxon>rosids</taxon>
        <taxon>malvids</taxon>
        <taxon>Myrtales</taxon>
        <taxon>Melastomataceae</taxon>
        <taxon>Melastomatoideae</taxon>
        <taxon>Melastomateae</taxon>
        <taxon>Melastoma</taxon>
    </lineage>
</organism>
<gene>
    <name evidence="1" type="ORF">MLD38_012965</name>
</gene>
<reference evidence="2" key="1">
    <citation type="journal article" date="2023" name="Front. Plant Sci.">
        <title>Chromosomal-level genome assembly of Melastoma candidum provides insights into trichome evolution.</title>
        <authorList>
            <person name="Zhong Y."/>
            <person name="Wu W."/>
            <person name="Sun C."/>
            <person name="Zou P."/>
            <person name="Liu Y."/>
            <person name="Dai S."/>
            <person name="Zhou R."/>
        </authorList>
    </citation>
    <scope>NUCLEOTIDE SEQUENCE [LARGE SCALE GENOMIC DNA]</scope>
</reference>
<dbReference type="EMBL" id="CM042883">
    <property type="protein sequence ID" value="KAI4375050.1"/>
    <property type="molecule type" value="Genomic_DNA"/>
</dbReference>
<keyword evidence="2" id="KW-1185">Reference proteome</keyword>
<accession>A0ACB9R8N2</accession>
<evidence type="ECO:0000313" key="2">
    <source>
        <dbReference type="Proteomes" id="UP001057402"/>
    </source>
</evidence>
<name>A0ACB9R8N2_9MYRT</name>
<proteinExistence type="predicted"/>